<evidence type="ECO:0000259" key="1">
    <source>
        <dbReference type="Pfam" id="PF05272"/>
    </source>
</evidence>
<feature type="domain" description="Virulence-associated protein E-like" evidence="1">
    <location>
        <begin position="465"/>
        <end position="681"/>
    </location>
</feature>
<dbReference type="InterPro" id="IPR007936">
    <property type="entry name" value="VapE-like_dom"/>
</dbReference>
<sequence length="808" mass="92713">MDTQIIIATGRNRSARSWKSQKMTWSALAKKLAEPTVTNETAAEYIKMPKDEKGRRKDVGGFVGGYIPNNGRRVRGAVKERYLITLDADSPSEDFISNLDLELGDMEYVLYSTHSHTPDNPRYRIIIPTDRVMTPDEYQAVSRRIADDIGIESFDSSTHQAERLMYWPSCPKDVAYVYQHNEGKLISVDTYLSTYRDWRDTSLWPTSSKESQIRLDAAKKQGNPLEKKGLLGAFCRSYSITEAIHKFLPDVYAPTQHEDRYTYTEGSSVAGLVIYDNDTFAYSNHATDPISGKLVNAFDLVRIHLFGAEDADADPRTKVTDLPSYKAMLDFVNEDGAAPVLLDKERMADMEFEDITDEDEDFLEKLKRDRRGTPESDVFNCLLVLKYDPALKGKIRLDEFAHRLVVTDDLPWRGKDETPYWTDTDDACLRNYFATKYLIKGKGIIDDALQEVTQANKFHPVREYLTGLTWDGTCRVDTLFIDYIGAEDTEYIRAVTRKWMCGAVARVMVPGIKFDTAIVLYGAQGLGKSLILERLGRKWFNNSLVDIKTKDALEQIQGSWINELAELAPTYKNDNEIVKAFISRTSDRFRSPYGRRTEEYPRQCVFAGSTNNLMFLKDRTGNRRFWPITGDKDRKTKNAWDITQDDIDQLWAEAYYYWSNGESLVLEGELEEEALRIQLSHTEGGELVGLIEEYLEMLLPEDWESLDIFDRRDYIRNYGDDDHCGSVQRERVCALEIWCEVMEGDRKNLQNAKAREIIDILQSIKGWSPYSKSVGKMRFGKMYGVQRAFIRDASTLQSKAKTIAKNRK</sequence>
<organism evidence="2">
    <name type="scientific">Caudovirales sp. ctqI92</name>
    <dbReference type="NCBI Taxonomy" id="2826785"/>
    <lineage>
        <taxon>Viruses</taxon>
        <taxon>Duplodnaviria</taxon>
        <taxon>Heunggongvirae</taxon>
        <taxon>Uroviricota</taxon>
        <taxon>Caudoviricetes</taxon>
    </lineage>
</organism>
<dbReference type="Pfam" id="PF05272">
    <property type="entry name" value="VapE-like_dom"/>
    <property type="match status" value="1"/>
</dbReference>
<dbReference type="PANTHER" id="PTHR34985">
    <property type="entry name" value="SLR0554 PROTEIN"/>
    <property type="match status" value="1"/>
</dbReference>
<proteinExistence type="predicted"/>
<name>A0A8S5MQG7_9CAUD</name>
<protein>
    <submittedName>
        <fullName evidence="2">Virulence associated protein E</fullName>
    </submittedName>
</protein>
<reference evidence="2" key="1">
    <citation type="journal article" date="2021" name="Proc. Natl. Acad. Sci. U.S.A.">
        <title>A Catalog of Tens of Thousands of Viruses from Human Metagenomes Reveals Hidden Associations with Chronic Diseases.</title>
        <authorList>
            <person name="Tisza M.J."/>
            <person name="Buck C.B."/>
        </authorList>
    </citation>
    <scope>NUCLEOTIDE SEQUENCE</scope>
    <source>
        <strain evidence="2">CtqI92</strain>
    </source>
</reference>
<dbReference type="EMBL" id="BK014963">
    <property type="protein sequence ID" value="DAD84613.1"/>
    <property type="molecule type" value="Genomic_DNA"/>
</dbReference>
<evidence type="ECO:0000313" key="2">
    <source>
        <dbReference type="EMBL" id="DAD84613.1"/>
    </source>
</evidence>
<accession>A0A8S5MQG7</accession>
<dbReference type="PANTHER" id="PTHR34985:SF1">
    <property type="entry name" value="SLR0554 PROTEIN"/>
    <property type="match status" value="1"/>
</dbReference>